<feature type="domain" description="Beta-lactamase hydrolase-like protein phosphatase-like" evidence="1">
    <location>
        <begin position="3"/>
        <end position="108"/>
    </location>
</feature>
<sequence length="113" mass="12189">MSIRHLSKDYAVGPQITPADVARLKAQGFATLVCNRPDGESGDQPAFAEIAAEARKQGMEALHLPVMPGKIMPADRDAFAALYVAAPKPVFAFCRTGMRAETLWTDTQGDADR</sequence>
<dbReference type="Proteomes" id="UP001179361">
    <property type="component" value="Unassembled WGS sequence"/>
</dbReference>
<comment type="caution">
    <text evidence="2">The sequence shown here is derived from an EMBL/GenBank/DDBJ whole genome shotgun (WGS) entry which is preliminary data.</text>
</comment>
<proteinExistence type="predicted"/>
<evidence type="ECO:0000313" key="2">
    <source>
        <dbReference type="EMBL" id="MCD2517544.1"/>
    </source>
</evidence>
<dbReference type="InterPro" id="IPR029021">
    <property type="entry name" value="Prot-tyrosine_phosphatase-like"/>
</dbReference>
<dbReference type="Gene3D" id="3.90.190.10">
    <property type="entry name" value="Protein tyrosine phosphatase superfamily"/>
    <property type="match status" value="1"/>
</dbReference>
<reference evidence="2" key="1">
    <citation type="submission" date="2021-11" db="EMBL/GenBank/DDBJ databases">
        <title>The complete genome of Massilia sp sp. G4R7.</title>
        <authorList>
            <person name="Liu L."/>
            <person name="Yue J."/>
            <person name="Yuan J."/>
            <person name="Yang F."/>
            <person name="Li L."/>
        </authorList>
    </citation>
    <scope>NUCLEOTIDE SEQUENCE</scope>
    <source>
        <strain evidence="2">G4R7</strain>
    </source>
</reference>
<dbReference type="InterPro" id="IPR005939">
    <property type="entry name" value="BLH_phosphatase-like"/>
</dbReference>
<evidence type="ECO:0000313" key="3">
    <source>
        <dbReference type="Proteomes" id="UP001179361"/>
    </source>
</evidence>
<dbReference type="Pfam" id="PF04273">
    <property type="entry name" value="BLH_phosphatase"/>
    <property type="match status" value="1"/>
</dbReference>
<dbReference type="EMBL" id="JAJNOC010000004">
    <property type="protein sequence ID" value="MCD2517544.1"/>
    <property type="molecule type" value="Genomic_DNA"/>
</dbReference>
<evidence type="ECO:0000259" key="1">
    <source>
        <dbReference type="Pfam" id="PF04273"/>
    </source>
</evidence>
<name>A0ABS8Q719_9BURK</name>
<dbReference type="RefSeq" id="WP_231058828.1">
    <property type="nucleotide sequence ID" value="NZ_JAJNOC010000004.1"/>
</dbReference>
<gene>
    <name evidence="2" type="ORF">LQ564_14610</name>
</gene>
<organism evidence="2 3">
    <name type="scientific">Massilia phyllostachyos</name>
    <dbReference type="NCBI Taxonomy" id="2898585"/>
    <lineage>
        <taxon>Bacteria</taxon>
        <taxon>Pseudomonadati</taxon>
        <taxon>Pseudomonadota</taxon>
        <taxon>Betaproteobacteria</taxon>
        <taxon>Burkholderiales</taxon>
        <taxon>Oxalobacteraceae</taxon>
        <taxon>Telluria group</taxon>
        <taxon>Massilia</taxon>
    </lineage>
</organism>
<protein>
    <submittedName>
        <fullName evidence="2">TIGR01244 family phosphatase</fullName>
    </submittedName>
</protein>
<accession>A0ABS8Q719</accession>
<keyword evidence="3" id="KW-1185">Reference proteome</keyword>
<dbReference type="NCBIfam" id="TIGR01244">
    <property type="entry name" value="TIGR01244 family sulfur transferase"/>
    <property type="match status" value="1"/>
</dbReference>